<dbReference type="Pfam" id="PF05659">
    <property type="entry name" value="RPW8"/>
    <property type="match status" value="1"/>
</dbReference>
<evidence type="ECO:0000256" key="4">
    <source>
        <dbReference type="RuleBase" id="RU365026"/>
    </source>
</evidence>
<evidence type="ECO:0000259" key="6">
    <source>
        <dbReference type="PROSITE" id="PS51153"/>
    </source>
</evidence>
<dbReference type="Gene3D" id="1.20.1280.170">
    <property type="entry name" value="Exocyst complex component Exo70"/>
    <property type="match status" value="1"/>
</dbReference>
<feature type="domain" description="RPW8" evidence="6">
    <location>
        <begin position="1"/>
        <end position="151"/>
    </location>
</feature>
<keyword evidence="8" id="KW-1185">Reference proteome</keyword>
<comment type="similarity">
    <text evidence="1 4">Belongs to the EXO70 family.</text>
</comment>
<protein>
    <recommendedName>
        <fullName evidence="4">Exocyst subunit Exo70 family protein</fullName>
    </recommendedName>
</protein>
<reference evidence="7 8" key="1">
    <citation type="journal article" date="2023" name="Plants (Basel)">
        <title>Bridging the Gap: Combining Genomics and Transcriptomics Approaches to Understand Stylosanthes scabra, an Orphan Legume from the Brazilian Caatinga.</title>
        <authorList>
            <person name="Ferreira-Neto J.R.C."/>
            <person name="da Silva M.D."/>
            <person name="Binneck E."/>
            <person name="de Melo N.F."/>
            <person name="da Silva R.H."/>
            <person name="de Melo A.L.T.M."/>
            <person name="Pandolfi V."/>
            <person name="Bustamante F.O."/>
            <person name="Brasileiro-Vidal A.C."/>
            <person name="Benko-Iseppon A.M."/>
        </authorList>
    </citation>
    <scope>NUCLEOTIDE SEQUENCE [LARGE SCALE GENOMIC DNA]</scope>
    <source>
        <tissue evidence="7">Leaves</tissue>
    </source>
</reference>
<evidence type="ECO:0000256" key="1">
    <source>
        <dbReference type="ARBA" id="ARBA00006756"/>
    </source>
</evidence>
<feature type="compositionally biased region" description="Polar residues" evidence="5">
    <location>
        <begin position="285"/>
        <end position="296"/>
    </location>
</feature>
<dbReference type="InterPro" id="IPR004140">
    <property type="entry name" value="Exo70"/>
</dbReference>
<evidence type="ECO:0000256" key="5">
    <source>
        <dbReference type="SAM" id="MobiDB-lite"/>
    </source>
</evidence>
<organism evidence="7 8">
    <name type="scientific">Stylosanthes scabra</name>
    <dbReference type="NCBI Taxonomy" id="79078"/>
    <lineage>
        <taxon>Eukaryota</taxon>
        <taxon>Viridiplantae</taxon>
        <taxon>Streptophyta</taxon>
        <taxon>Embryophyta</taxon>
        <taxon>Tracheophyta</taxon>
        <taxon>Spermatophyta</taxon>
        <taxon>Magnoliopsida</taxon>
        <taxon>eudicotyledons</taxon>
        <taxon>Gunneridae</taxon>
        <taxon>Pentapetalae</taxon>
        <taxon>rosids</taxon>
        <taxon>fabids</taxon>
        <taxon>Fabales</taxon>
        <taxon>Fabaceae</taxon>
        <taxon>Papilionoideae</taxon>
        <taxon>50 kb inversion clade</taxon>
        <taxon>dalbergioids sensu lato</taxon>
        <taxon>Dalbergieae</taxon>
        <taxon>Pterocarpus clade</taxon>
        <taxon>Stylosanthes</taxon>
    </lineage>
</organism>
<dbReference type="InterPro" id="IPR016159">
    <property type="entry name" value="Cullin_repeat-like_dom_sf"/>
</dbReference>
<dbReference type="EMBL" id="JASCZI010000178">
    <property type="protein sequence ID" value="MED6109751.1"/>
    <property type="molecule type" value="Genomic_DNA"/>
</dbReference>
<dbReference type="Pfam" id="PF03081">
    <property type="entry name" value="Exo70_C"/>
    <property type="match status" value="1"/>
</dbReference>
<proteinExistence type="inferred from homology"/>
<sequence>MAAELLGGAAIGAAFGELLKAVMEVKDKASNFKNTLAYLRTILVKIDPLIKEMEQQNCELGRSKEELGSLIEEMEEGRKLVYKCCKIHRLNFLGRIQYQDDLAKLVVNLEGFFRFDVPAQTSRDTKETLLKVTRILSAVRKIPLVRTQSATASASDSDFDSMPLQQNDEIESLAKPVLEDIASLVHKSSQAEAKVHKGYQDLHNKHEASGRLRSSIHFFGSKMGFTVNDEINLISEDISKLEDEFKLILSFFSKPVEPKHLFDFLENSMRPSSGSPGHEGDPSGGTPSSSCHHSESTPLNLIPSRIVSQLHYVAQQLVEAGQQQQLLNIYRDVRSNWLEESIQKFGVEKLNNAQKLQWELLEAKIGSWIHLMPIAAKLFASEREACNLIFEGFDSLAEQCFAEVTTNSISMLLSVGEANAKILRSPQSFHLLLDMYETMLELHLEIETLFRGKACTEIREAAIGFTKQLALMSKEVFGDLEEVIEKDAMETAVTDGIHPLTSNILNFVRVLNNYESTLKQLFQEVEGGDYSSQQASVTKRIIQALQSKLDLKSEKYRDPAFKHLFLMNNIYHIVKFVQSSEAKDILGDDWVRVHSGIVQHHANQYIRNTWAKTLTCISAKGVYKERGVFGMSGVSRAILKDSLKTFNDMFEELHRKQCEWRVPDRELRESLQLAITTIVLAAYRTFVRRFGPLVESGKSRDKYIKYTSEDVERMLGEFFHGNIINQTTR</sequence>
<dbReference type="InterPro" id="IPR046364">
    <property type="entry name" value="Exo70_C"/>
</dbReference>
<dbReference type="Proteomes" id="UP001341840">
    <property type="component" value="Unassembled WGS sequence"/>
</dbReference>
<dbReference type="SUPFAM" id="SSF74788">
    <property type="entry name" value="Cullin repeat-like"/>
    <property type="match status" value="1"/>
</dbReference>
<name>A0ABU6QE43_9FABA</name>
<keyword evidence="3 4" id="KW-0268">Exocytosis</keyword>
<dbReference type="PANTHER" id="PTHR12542">
    <property type="entry name" value="EXOCYST COMPLEX PROTEIN EXO70"/>
    <property type="match status" value="1"/>
</dbReference>
<dbReference type="InterPro" id="IPR008808">
    <property type="entry name" value="Powdery_mildew-R_dom"/>
</dbReference>
<keyword evidence="4" id="KW-0653">Protein transport</keyword>
<accession>A0ABU6QE43</accession>
<dbReference type="PROSITE" id="PS51153">
    <property type="entry name" value="RPW8"/>
    <property type="match status" value="1"/>
</dbReference>
<comment type="function">
    <text evidence="4">Component of the exocyst complex.</text>
</comment>
<keyword evidence="2 4" id="KW-0813">Transport</keyword>
<evidence type="ECO:0000313" key="8">
    <source>
        <dbReference type="Proteomes" id="UP001341840"/>
    </source>
</evidence>
<evidence type="ECO:0000256" key="3">
    <source>
        <dbReference type="ARBA" id="ARBA00022483"/>
    </source>
</evidence>
<feature type="region of interest" description="Disordered" evidence="5">
    <location>
        <begin position="267"/>
        <end position="296"/>
    </location>
</feature>
<evidence type="ECO:0000256" key="2">
    <source>
        <dbReference type="ARBA" id="ARBA00022448"/>
    </source>
</evidence>
<gene>
    <name evidence="7" type="ORF">PIB30_036401</name>
</gene>
<comment type="caution">
    <text evidence="7">The sequence shown here is derived from an EMBL/GenBank/DDBJ whole genome shotgun (WGS) entry which is preliminary data.</text>
</comment>
<dbReference type="PANTHER" id="PTHR12542:SF41">
    <property type="entry name" value="EXOCYST COMPLEX COMPONENT 7"/>
    <property type="match status" value="1"/>
</dbReference>
<evidence type="ECO:0000313" key="7">
    <source>
        <dbReference type="EMBL" id="MED6109751.1"/>
    </source>
</evidence>